<feature type="domain" description="Transglutaminase-like" evidence="1">
    <location>
        <begin position="177"/>
        <end position="248"/>
    </location>
</feature>
<dbReference type="SUPFAM" id="SSF54001">
    <property type="entry name" value="Cysteine proteinases"/>
    <property type="match status" value="1"/>
</dbReference>
<dbReference type="SMART" id="SM00460">
    <property type="entry name" value="TGc"/>
    <property type="match status" value="1"/>
</dbReference>
<sequence length="296" mass="32170">MIYDITHTSTYVHAAPVASTRGVIRLLPRNDDRGQKVDFSAIETTPTPHTVRERRDFFGNRVVEAQVNTPHTKLRIVLRARVEVDRPIAPAAALTPEWREARRLAQACNSLAAASPVHALFPSRLAPLDETATRYASESFPCGRTVLEGAQDLMRRIHADFVYDARATKIGTPIAQVFAKRRGVCQDFAHLMISGLRGLGLPAAYVSGYIRTLPVGGLPSLEGADASHAWVSVWCGPAFGWIGLDPTNCTAVGDDHVVVAIGRDYSDVSPIDGVVTGSGEQELEVRVAMIPVGERR</sequence>
<evidence type="ECO:0000313" key="3">
    <source>
        <dbReference type="Proteomes" id="UP000193978"/>
    </source>
</evidence>
<dbReference type="Gene3D" id="3.10.620.30">
    <property type="match status" value="1"/>
</dbReference>
<dbReference type="OrthoDB" id="9804023at2"/>
<dbReference type="KEGG" id="mbry:B1812_01975"/>
<dbReference type="InterPro" id="IPR013589">
    <property type="entry name" value="Bac_transglu_N"/>
</dbReference>
<dbReference type="InterPro" id="IPR002931">
    <property type="entry name" value="Transglutaminase-like"/>
</dbReference>
<dbReference type="Proteomes" id="UP000193978">
    <property type="component" value="Chromosome"/>
</dbReference>
<dbReference type="PANTHER" id="PTHR33490">
    <property type="entry name" value="BLR5614 PROTEIN-RELATED"/>
    <property type="match status" value="1"/>
</dbReference>
<keyword evidence="3" id="KW-1185">Reference proteome</keyword>
<reference evidence="2 3" key="1">
    <citation type="submission" date="2017-02" db="EMBL/GenBank/DDBJ databases">
        <authorList>
            <person name="Peterson S.W."/>
        </authorList>
    </citation>
    <scope>NUCLEOTIDE SEQUENCE [LARGE SCALE GENOMIC DNA]</scope>
    <source>
        <strain evidence="2 3">S285</strain>
    </source>
</reference>
<dbReference type="Pfam" id="PF08379">
    <property type="entry name" value="Bact_transglu_N"/>
    <property type="match status" value="1"/>
</dbReference>
<organism evidence="2 3">
    <name type="scientific">Methylocystis bryophila</name>
    <dbReference type="NCBI Taxonomy" id="655015"/>
    <lineage>
        <taxon>Bacteria</taxon>
        <taxon>Pseudomonadati</taxon>
        <taxon>Pseudomonadota</taxon>
        <taxon>Alphaproteobacteria</taxon>
        <taxon>Hyphomicrobiales</taxon>
        <taxon>Methylocystaceae</taxon>
        <taxon>Methylocystis</taxon>
    </lineage>
</organism>
<evidence type="ECO:0000259" key="1">
    <source>
        <dbReference type="SMART" id="SM00460"/>
    </source>
</evidence>
<gene>
    <name evidence="2" type="ORF">B1812_01975</name>
</gene>
<accession>A0A1W6MR26</accession>
<dbReference type="InterPro" id="IPR038765">
    <property type="entry name" value="Papain-like_cys_pep_sf"/>
</dbReference>
<evidence type="ECO:0000313" key="2">
    <source>
        <dbReference type="EMBL" id="ARN80051.1"/>
    </source>
</evidence>
<dbReference type="PANTHER" id="PTHR33490:SF7">
    <property type="entry name" value="BLR2979 PROTEIN"/>
    <property type="match status" value="1"/>
</dbReference>
<dbReference type="AlphaFoldDB" id="A0A1W6MR26"/>
<dbReference type="STRING" id="655015.B1812_01975"/>
<dbReference type="RefSeq" id="WP_085770107.1">
    <property type="nucleotide sequence ID" value="NZ_AP027149.1"/>
</dbReference>
<proteinExistence type="predicted"/>
<dbReference type="EMBL" id="CP019948">
    <property type="protein sequence ID" value="ARN80051.1"/>
    <property type="molecule type" value="Genomic_DNA"/>
</dbReference>
<name>A0A1W6MR26_9HYPH</name>
<dbReference type="Pfam" id="PF01841">
    <property type="entry name" value="Transglut_core"/>
    <property type="match status" value="1"/>
</dbReference>
<protein>
    <submittedName>
        <fullName evidence="2">Transglutaminase</fullName>
    </submittedName>
</protein>